<dbReference type="AlphaFoldDB" id="A0A699ZRJ1"/>
<name>A0A699ZRJ1_HAELA</name>
<evidence type="ECO:0000313" key="2">
    <source>
        <dbReference type="Proteomes" id="UP000485058"/>
    </source>
</evidence>
<gene>
    <name evidence="1" type="ORF">HaLaN_18679</name>
</gene>
<reference evidence="1 2" key="1">
    <citation type="submission" date="2020-02" db="EMBL/GenBank/DDBJ databases">
        <title>Draft genome sequence of Haematococcus lacustris strain NIES-144.</title>
        <authorList>
            <person name="Morimoto D."/>
            <person name="Nakagawa S."/>
            <person name="Yoshida T."/>
            <person name="Sawayama S."/>
        </authorList>
    </citation>
    <scope>NUCLEOTIDE SEQUENCE [LARGE SCALE GENOMIC DNA]</scope>
    <source>
        <strain evidence="1 2">NIES-144</strain>
    </source>
</reference>
<evidence type="ECO:0000313" key="1">
    <source>
        <dbReference type="EMBL" id="GFH21384.1"/>
    </source>
</evidence>
<dbReference type="Proteomes" id="UP000485058">
    <property type="component" value="Unassembled WGS sequence"/>
</dbReference>
<organism evidence="1 2">
    <name type="scientific">Haematococcus lacustris</name>
    <name type="common">Green alga</name>
    <name type="synonym">Haematococcus pluvialis</name>
    <dbReference type="NCBI Taxonomy" id="44745"/>
    <lineage>
        <taxon>Eukaryota</taxon>
        <taxon>Viridiplantae</taxon>
        <taxon>Chlorophyta</taxon>
        <taxon>core chlorophytes</taxon>
        <taxon>Chlorophyceae</taxon>
        <taxon>CS clade</taxon>
        <taxon>Chlamydomonadales</taxon>
        <taxon>Haematococcaceae</taxon>
        <taxon>Haematococcus</taxon>
    </lineage>
</organism>
<sequence>MGPRSPDTRSGFLGQLQQAAVQVDDAEVEVKVRRDKRFEGEVLPAQFFKLPRIKFISLLCSELQRINTFITTLAEDKFARLDVERKGEVAVSSLPTYLAQMLPAATPAALLEEVQHAFLQLAGAMEKDVPADSVAMLAVTREAAGLAKLRAYLSLLAAILNLQVSTSIDGVLDCTDPSQLDSRRVEESVGRLEDVAIILLHQDKYLLATDEHVALDRIRRQPAGMRLVHRQFSVALQHSASYVFQSLWHARKARLAQANQMQDSAFEHGSCLSSSNEV</sequence>
<accession>A0A699ZRJ1</accession>
<comment type="caution">
    <text evidence="1">The sequence shown here is derived from an EMBL/GenBank/DDBJ whole genome shotgun (WGS) entry which is preliminary data.</text>
</comment>
<dbReference type="EMBL" id="BLLF01001818">
    <property type="protein sequence ID" value="GFH21384.1"/>
    <property type="molecule type" value="Genomic_DNA"/>
</dbReference>
<protein>
    <submittedName>
        <fullName evidence="1">MgtE_N domain-containing protein</fullName>
    </submittedName>
</protein>
<proteinExistence type="predicted"/>
<keyword evidence="2" id="KW-1185">Reference proteome</keyword>